<protein>
    <submittedName>
        <fullName evidence="2">Uncharacterized protein</fullName>
    </submittedName>
</protein>
<dbReference type="PROSITE" id="PS51257">
    <property type="entry name" value="PROKAR_LIPOPROTEIN"/>
    <property type="match status" value="1"/>
</dbReference>
<gene>
    <name evidence="2" type="ORF">ABNE31_00065</name>
</gene>
<dbReference type="EMBL" id="CP157804">
    <property type="protein sequence ID" value="XBQ23327.1"/>
    <property type="molecule type" value="Genomic_DNA"/>
</dbReference>
<name>A0AAU7N0X4_9FLAO</name>
<feature type="compositionally biased region" description="Low complexity" evidence="1">
    <location>
        <begin position="27"/>
        <end position="41"/>
    </location>
</feature>
<proteinExistence type="predicted"/>
<accession>A0AAU7N0X4</accession>
<dbReference type="KEGG" id="fld:ABNE31_00065"/>
<evidence type="ECO:0000313" key="2">
    <source>
        <dbReference type="EMBL" id="XBQ23327.1"/>
    </source>
</evidence>
<dbReference type="RefSeq" id="WP_349351917.1">
    <property type="nucleotide sequence ID" value="NZ_CP157804.1"/>
</dbReference>
<reference evidence="2" key="1">
    <citation type="submission" date="2024-05" db="EMBL/GenBank/DDBJ databases">
        <title>Draft Genome Sequences of Flagellimonas sp. MMG031 and Marinobacter sp. MMG032 Isolated from the dinoflagellate Symbiodinium pilosum.</title>
        <authorList>
            <person name="Shikuma N.J."/>
            <person name="Farrell M.V."/>
        </authorList>
    </citation>
    <scope>NUCLEOTIDE SEQUENCE</scope>
    <source>
        <strain evidence="2">MMG031</strain>
    </source>
</reference>
<feature type="region of interest" description="Disordered" evidence="1">
    <location>
        <begin position="21"/>
        <end position="46"/>
    </location>
</feature>
<organism evidence="2">
    <name type="scientific">Flagellimonas sp. MMG031</name>
    <dbReference type="NCBI Taxonomy" id="3158549"/>
    <lineage>
        <taxon>Bacteria</taxon>
        <taxon>Pseudomonadati</taxon>
        <taxon>Bacteroidota</taxon>
        <taxon>Flavobacteriia</taxon>
        <taxon>Flavobacteriales</taxon>
        <taxon>Flavobacteriaceae</taxon>
        <taxon>Flagellimonas</taxon>
    </lineage>
</organism>
<evidence type="ECO:0000256" key="1">
    <source>
        <dbReference type="SAM" id="MobiDB-lite"/>
    </source>
</evidence>
<sequence length="227" mass="25034">MKKFILSIALVGSFISCKTNTEKNTDTDNSTTSETTENSTAEETKTNYVPIDSDEALIAASLMAAPAESRDGCKVIGYNMAGEFVTLKEGDNEFIVLADDPKKSGFNAACYHKSLEPFMARGRELRAEGKTGPEIFDIREEEAKSGKLDMGIPGATLHIYYGESDRYDPETHEVEDAQYRYVVYLPFATAESTGLPEQPIGSNHPWIMNPGTHRAHIMISPLPNKKD</sequence>
<dbReference type="AlphaFoldDB" id="A0AAU7N0X4"/>